<dbReference type="OrthoDB" id="5148996at2"/>
<reference evidence="1 2" key="1">
    <citation type="submission" date="2019-02" db="EMBL/GenBank/DDBJ databases">
        <title>Deep-cultivation of Planctomycetes and their phenomic and genomic characterization uncovers novel biology.</title>
        <authorList>
            <person name="Wiegand S."/>
            <person name="Jogler M."/>
            <person name="Boedeker C."/>
            <person name="Pinto D."/>
            <person name="Vollmers J."/>
            <person name="Rivas-Marin E."/>
            <person name="Kohn T."/>
            <person name="Peeters S.H."/>
            <person name="Heuer A."/>
            <person name="Rast P."/>
            <person name="Oberbeckmann S."/>
            <person name="Bunk B."/>
            <person name="Jeske O."/>
            <person name="Meyerdierks A."/>
            <person name="Storesund J.E."/>
            <person name="Kallscheuer N."/>
            <person name="Luecker S."/>
            <person name="Lage O.M."/>
            <person name="Pohl T."/>
            <person name="Merkel B.J."/>
            <person name="Hornburger P."/>
            <person name="Mueller R.-W."/>
            <person name="Bruemmer F."/>
            <person name="Labrenz M."/>
            <person name="Spormann A.M."/>
            <person name="Op Den Camp H."/>
            <person name="Overmann J."/>
            <person name="Amann R."/>
            <person name="Jetten M.S.M."/>
            <person name="Mascher T."/>
            <person name="Medema M.H."/>
            <person name="Devos D.P."/>
            <person name="Kaster A.-K."/>
            <person name="Ovreas L."/>
            <person name="Rohde M."/>
            <person name="Galperin M.Y."/>
            <person name="Jogler C."/>
        </authorList>
    </citation>
    <scope>NUCLEOTIDE SEQUENCE [LARGE SCALE GENOMIC DNA]</scope>
    <source>
        <strain evidence="1 2">Pan54</strain>
    </source>
</reference>
<proteinExistence type="predicted"/>
<comment type="caution">
    <text evidence="1">The sequence shown here is derived from an EMBL/GenBank/DDBJ whole genome shotgun (WGS) entry which is preliminary data.</text>
</comment>
<dbReference type="Proteomes" id="UP000316095">
    <property type="component" value="Unassembled WGS sequence"/>
</dbReference>
<accession>A0A5C5X9C8</accession>
<gene>
    <name evidence="1" type="ORF">Pan54_04570</name>
</gene>
<dbReference type="InterPro" id="IPR022118">
    <property type="entry name" value="Peptidase_C70_AvrRpt2"/>
</dbReference>
<dbReference type="RefSeq" id="WP_146501943.1">
    <property type="nucleotide sequence ID" value="NZ_SJPG01000001.1"/>
</dbReference>
<keyword evidence="2" id="KW-1185">Reference proteome</keyword>
<name>A0A5C5X9C8_9PLAN</name>
<evidence type="ECO:0008006" key="3">
    <source>
        <dbReference type="Google" id="ProtNLM"/>
    </source>
</evidence>
<evidence type="ECO:0000313" key="2">
    <source>
        <dbReference type="Proteomes" id="UP000316095"/>
    </source>
</evidence>
<dbReference type="EMBL" id="SJPG01000001">
    <property type="protein sequence ID" value="TWT59747.1"/>
    <property type="molecule type" value="Genomic_DNA"/>
</dbReference>
<dbReference type="Pfam" id="PF12385">
    <property type="entry name" value="Peptidase_C70"/>
    <property type="match status" value="1"/>
</dbReference>
<dbReference type="Gene3D" id="3.90.70.10">
    <property type="entry name" value="Cysteine proteinases"/>
    <property type="match status" value="1"/>
</dbReference>
<dbReference type="AlphaFoldDB" id="A0A5C5X9C8"/>
<sequence>MRFRIVVFMTVGSFLLFTGLCCGKSQSTSSTDSEIQVIGLPSHVMNFYAAEQEASNWCWAACIQMVLSAQQMEVSQAEIVSNVYAGYVSNRPGSPLDMLAQIDGLSTQGNQWQLEALLGLGPPALELLQEQFERNTPLIAMYENPGMDVGHAVVITAIIYQTTENGPVIRKVIVRDPWPAFQSTSGKRELTAPEFERITAYLLVIPVRTPS</sequence>
<evidence type="ECO:0000313" key="1">
    <source>
        <dbReference type="EMBL" id="TWT59747.1"/>
    </source>
</evidence>
<organism evidence="1 2">
    <name type="scientific">Rubinisphaera italica</name>
    <dbReference type="NCBI Taxonomy" id="2527969"/>
    <lineage>
        <taxon>Bacteria</taxon>
        <taxon>Pseudomonadati</taxon>
        <taxon>Planctomycetota</taxon>
        <taxon>Planctomycetia</taxon>
        <taxon>Planctomycetales</taxon>
        <taxon>Planctomycetaceae</taxon>
        <taxon>Rubinisphaera</taxon>
    </lineage>
</organism>
<protein>
    <recommendedName>
        <fullName evidence="3">Peptidase C39-like domain-containing protein</fullName>
    </recommendedName>
</protein>